<reference evidence="11" key="2">
    <citation type="submission" date="2023-06" db="EMBL/GenBank/DDBJ databases">
        <authorList>
            <person name="Swenson N.G."/>
            <person name="Wegrzyn J.L."/>
            <person name="Mcevoy S.L."/>
        </authorList>
    </citation>
    <scope>NUCLEOTIDE SEQUENCE</scope>
    <source>
        <strain evidence="11">NS2018</strain>
        <tissue evidence="11">Leaf</tissue>
    </source>
</reference>
<evidence type="ECO:0000256" key="3">
    <source>
        <dbReference type="ARBA" id="ARBA00022840"/>
    </source>
</evidence>
<feature type="coiled-coil region" evidence="8">
    <location>
        <begin position="1596"/>
        <end position="1756"/>
    </location>
</feature>
<dbReference type="PANTHER" id="PTHR37739:SF18">
    <property type="entry name" value="KINESIN-LIKE PROTEIN KIN-12C"/>
    <property type="match status" value="1"/>
</dbReference>
<feature type="compositionally biased region" description="Low complexity" evidence="9">
    <location>
        <begin position="1"/>
        <end position="17"/>
    </location>
</feature>
<feature type="domain" description="Kinesin motor" evidence="10">
    <location>
        <begin position="166"/>
        <end position="413"/>
    </location>
</feature>
<dbReference type="SMART" id="SM00129">
    <property type="entry name" value="KISc"/>
    <property type="match status" value="1"/>
</dbReference>
<dbReference type="GO" id="GO:0003777">
    <property type="term" value="F:microtubule motor activity"/>
    <property type="evidence" value="ECO:0007669"/>
    <property type="project" value="InterPro"/>
</dbReference>
<evidence type="ECO:0000259" key="10">
    <source>
        <dbReference type="PROSITE" id="PS50067"/>
    </source>
</evidence>
<feature type="coiled-coil region" evidence="8">
    <location>
        <begin position="674"/>
        <end position="701"/>
    </location>
</feature>
<feature type="compositionally biased region" description="Polar residues" evidence="9">
    <location>
        <begin position="80"/>
        <end position="90"/>
    </location>
</feature>
<dbReference type="PANTHER" id="PTHR37739">
    <property type="entry name" value="KINESIN-LIKE PROTEIN KIN-12D"/>
    <property type="match status" value="1"/>
</dbReference>
<dbReference type="GO" id="GO:0007018">
    <property type="term" value="P:microtubule-based movement"/>
    <property type="evidence" value="ECO:0007669"/>
    <property type="project" value="InterPro"/>
</dbReference>
<gene>
    <name evidence="11" type="ORF">LWI29_035710</name>
</gene>
<comment type="caution">
    <text evidence="11">The sequence shown here is derived from an EMBL/GenBank/DDBJ whole genome shotgun (WGS) entry which is preliminary data.</text>
</comment>
<dbReference type="GO" id="GO:0008017">
    <property type="term" value="F:microtubule binding"/>
    <property type="evidence" value="ECO:0007669"/>
    <property type="project" value="InterPro"/>
</dbReference>
<dbReference type="SUPFAM" id="SSF52540">
    <property type="entry name" value="P-loop containing nucleoside triphosphate hydrolases"/>
    <property type="match status" value="1"/>
</dbReference>
<evidence type="ECO:0000256" key="2">
    <source>
        <dbReference type="ARBA" id="ARBA00022741"/>
    </source>
</evidence>
<dbReference type="EMBL" id="JAUESC010000001">
    <property type="protein sequence ID" value="KAK0608769.1"/>
    <property type="molecule type" value="Genomic_DNA"/>
</dbReference>
<keyword evidence="2 7" id="KW-0547">Nucleotide-binding</keyword>
<evidence type="ECO:0000256" key="4">
    <source>
        <dbReference type="ARBA" id="ARBA00023054"/>
    </source>
</evidence>
<dbReference type="InterPro" id="IPR027417">
    <property type="entry name" value="P-loop_NTPase"/>
</dbReference>
<keyword evidence="1" id="KW-0493">Microtubule</keyword>
<dbReference type="InterPro" id="IPR019821">
    <property type="entry name" value="Kinesin_motor_CS"/>
</dbReference>
<feature type="coiled-coil region" evidence="8">
    <location>
        <begin position="1377"/>
        <end position="1411"/>
    </location>
</feature>
<feature type="binding site" evidence="7">
    <location>
        <begin position="250"/>
        <end position="257"/>
    </location>
    <ligand>
        <name>ATP</name>
        <dbReference type="ChEBI" id="CHEBI:30616"/>
    </ligand>
</feature>
<sequence length="1895" mass="216128">MMSKEASSSSRLISRNSQPEPDENEFGASTNSLNFPPPRTPLNAIPDPSQYQKEIHESEVNKTNRWSSPSEKRVLEASGSVGQTHGTSRVSARHGKFHSEPSSVQSSPARSGGGSRVSLGGGRGVSCYSSSFSRVSRGTSVVNPEFSVEVPQFELVEDPLFWEDYNVQVLIRIRPLSTIERVSQGYARCLRQESSQSLLWLGPLGHPETRFTFDHVACEMITQEKLFGVAGLPMVENCLSGYNSCMFAYGQTGSGKTYTMMGEINGVEGELNEDCGITPRIFEYLFSRIKAEEESRRDERLKFSCKCSFLEIYNEQITDLLEPSSTNLQLREDLKKGVYVENLTEYNVTTVNDVVKLLLQGAANRKMAATYMNSESSRSHSVFTCIIESQWEKDSMTHFRFARLNLVDLAGSESSANETLSTLKFAQRAKLIQNNAKVNENASGDITALQRQIQQLKGQLSSLMKHHNLSRLPSNGRPRFEESRQGDIFKRYSLPGGGTMDNKLQNFQNEKIKRMELMLMGSLRREKTAEAALQKSEAEIEHQNRLACQREEDAQRIKMMLKFREEKIKQLELLVNGCLSTEKYLSEENKALKEEIQLLQGRIDRNPELTRFALENIRLLEQLQLFQSFYEQGERETLLAEVAQLRDQLMDIIEGKDKLSSRYEHQDDDTVKELEDCRNMNSKLMREVDELRTELRNYMNDGQAIVRSVETISIRSDYGDEVASYSQADDMTLQNKNDQNMTSNLVSHPGDIQKELMDARLLIEALEHEQVRLFQELQLMQEQNHGYMEISNNKDNADGQSELKLENHCLESGDLERQNKGLVKAISEGIDRMSLQGKLDKLTKDLEEARLLNCHYQEDQASQLSHQHQVDLVREEVEIETSRTILHLQEEVSALQLELHEGFGYMTQQNTSLRNTISAKEEEIRELGMEWEKATLELTNFLVDGSRSLKAASRQIESIASSFPQVNVEIGENVERAARACIEKEETIQLLQRSLEDAQKMVLEMEEKLTSLKGATIALNEFQQPDEEKGTEETIHLNNELKEKINMVKVLETNLKLKEDQIIKAEKRADAAFLVVKWLYDSEKVVLKDDINKDILVSKLAGYMVNSKIFMMDAEHIAVKAEDIKVQSFKEQRSLMLENQSRVMQQLKDELAATNDRLDIIADHINKTSSVHVYPTKDEDLIDADGWSADCSTSSSGYSTESFASENNLDRSSSTYFAKFHPYTTEDIVNLEFKGGSAPLFATEDSEKLKTLLTKSGDDEAITFSLRKELEMVSDAFNKLYLRFTVLLDENDIGDYPFSEGMKQGVPSLGLTMERNEAGCTDTTKADSIEKINHSSCFSSKFEEARETMKEADFMLNALLKANENSKQLNGMWKQASEQLMAERSSLLEEIEQLKSSLHLKEAENESLQDHIQSGMLEIVNSMSLLQGCFLQVQKEVEDRFKELYSDVLSMGGEMRNFICNSRSLMEDNISEIIRKEFELFVLYFCHVREIISTVPCAVKSSFHPIRQQECHSITNTSQKVSMNGQDDILITYKKGAEEVDKSELVRNMEDEELCESESNLLYENWSLKRELERKEVLLQGLLFDFSLLQESASNKKDIKDETEKLYSALNQLRHELHMKTSQLDDLLLQHKKLETNLADTENALLISGSDLELAKESIDALSDQNAELRVLLKDIYLKNSAAEDQLEEQKEVVKELEKEILHLTSVDEKLLSSVESVEEDLRKVTADRDKLREEIESIEEDLRKVTSERDNLYEEVCSLNSMLEMTYALADEKEAVAVEARLESEASKSFAEQKEEEVKILENSIEELECTINVLEKKVYEMDEEVERHRLIRNSLELELQAVRERLSTVENFPDIVDSENTNAEHSEGQMSRSEALLAFLNDFLLSVITFLFI</sequence>
<evidence type="ECO:0000256" key="5">
    <source>
        <dbReference type="ARBA" id="ARBA00023175"/>
    </source>
</evidence>
<comment type="similarity">
    <text evidence="6">Belongs to the TRAFAC class myosin-kinesin ATPase superfamily. Kinesin family. KIN-12 subfamily.</text>
</comment>
<keyword evidence="12" id="KW-1185">Reference proteome</keyword>
<evidence type="ECO:0000256" key="1">
    <source>
        <dbReference type="ARBA" id="ARBA00022701"/>
    </source>
</evidence>
<feature type="compositionally biased region" description="Gly residues" evidence="9">
    <location>
        <begin position="111"/>
        <end position="120"/>
    </location>
</feature>
<protein>
    <recommendedName>
        <fullName evidence="10">Kinesin motor domain-containing protein</fullName>
    </recommendedName>
</protein>
<dbReference type="InterPro" id="IPR001752">
    <property type="entry name" value="Kinesin_motor_dom"/>
</dbReference>
<evidence type="ECO:0000256" key="9">
    <source>
        <dbReference type="SAM" id="MobiDB-lite"/>
    </source>
</evidence>
<dbReference type="InterPro" id="IPR036961">
    <property type="entry name" value="Kinesin_motor_dom_sf"/>
</dbReference>
<feature type="compositionally biased region" description="Polar residues" evidence="9">
    <location>
        <begin position="100"/>
        <end position="109"/>
    </location>
</feature>
<dbReference type="Proteomes" id="UP001168877">
    <property type="component" value="Unassembled WGS sequence"/>
</dbReference>
<keyword evidence="4 8" id="KW-0175">Coiled coil</keyword>
<dbReference type="PROSITE" id="PS50067">
    <property type="entry name" value="KINESIN_MOTOR_2"/>
    <property type="match status" value="1"/>
</dbReference>
<dbReference type="PRINTS" id="PR00380">
    <property type="entry name" value="KINESINHEAVY"/>
</dbReference>
<feature type="coiled-coil region" evidence="8">
    <location>
        <begin position="1137"/>
        <end position="1164"/>
    </location>
</feature>
<feature type="compositionally biased region" description="Basic and acidic residues" evidence="9">
    <location>
        <begin position="53"/>
        <end position="62"/>
    </location>
</feature>
<evidence type="ECO:0000313" key="11">
    <source>
        <dbReference type="EMBL" id="KAK0608769.1"/>
    </source>
</evidence>
<dbReference type="InterPro" id="IPR044986">
    <property type="entry name" value="KIF15/KIN-12"/>
</dbReference>
<feature type="region of interest" description="Disordered" evidence="9">
    <location>
        <begin position="1"/>
        <end position="120"/>
    </location>
</feature>
<evidence type="ECO:0000256" key="8">
    <source>
        <dbReference type="SAM" id="Coils"/>
    </source>
</evidence>
<feature type="coiled-coil region" evidence="8">
    <location>
        <begin position="439"/>
        <end position="466"/>
    </location>
</feature>
<dbReference type="PROSITE" id="PS00411">
    <property type="entry name" value="KINESIN_MOTOR_1"/>
    <property type="match status" value="1"/>
</dbReference>
<evidence type="ECO:0000256" key="7">
    <source>
        <dbReference type="PROSITE-ProRule" id="PRU00283"/>
    </source>
</evidence>
<accession>A0AA39W3H5</accession>
<dbReference type="Gene3D" id="3.40.850.10">
    <property type="entry name" value="Kinesin motor domain"/>
    <property type="match status" value="2"/>
</dbReference>
<feature type="coiled-coil region" evidence="8">
    <location>
        <begin position="1792"/>
        <end position="1847"/>
    </location>
</feature>
<organism evidence="11 12">
    <name type="scientific">Acer saccharum</name>
    <name type="common">Sugar maple</name>
    <dbReference type="NCBI Taxonomy" id="4024"/>
    <lineage>
        <taxon>Eukaryota</taxon>
        <taxon>Viridiplantae</taxon>
        <taxon>Streptophyta</taxon>
        <taxon>Embryophyta</taxon>
        <taxon>Tracheophyta</taxon>
        <taxon>Spermatophyta</taxon>
        <taxon>Magnoliopsida</taxon>
        <taxon>eudicotyledons</taxon>
        <taxon>Gunneridae</taxon>
        <taxon>Pentapetalae</taxon>
        <taxon>rosids</taxon>
        <taxon>malvids</taxon>
        <taxon>Sapindales</taxon>
        <taxon>Sapindaceae</taxon>
        <taxon>Hippocastanoideae</taxon>
        <taxon>Acereae</taxon>
        <taxon>Acer</taxon>
    </lineage>
</organism>
<dbReference type="GO" id="GO:0005874">
    <property type="term" value="C:microtubule"/>
    <property type="evidence" value="ECO:0007669"/>
    <property type="project" value="UniProtKB-KW"/>
</dbReference>
<feature type="coiled-coil region" evidence="8">
    <location>
        <begin position="981"/>
        <end position="1015"/>
    </location>
</feature>
<evidence type="ECO:0000256" key="6">
    <source>
        <dbReference type="ARBA" id="ARBA00034488"/>
    </source>
</evidence>
<keyword evidence="5 7" id="KW-0505">Motor protein</keyword>
<dbReference type="Pfam" id="PF00225">
    <property type="entry name" value="Kinesin"/>
    <property type="match status" value="1"/>
</dbReference>
<name>A0AA39W3H5_ACESA</name>
<evidence type="ECO:0000313" key="12">
    <source>
        <dbReference type="Proteomes" id="UP001168877"/>
    </source>
</evidence>
<feature type="coiled-coil region" evidence="8">
    <location>
        <begin position="1041"/>
        <end position="1068"/>
    </location>
</feature>
<keyword evidence="3 7" id="KW-0067">ATP-binding</keyword>
<proteinExistence type="inferred from homology"/>
<dbReference type="GO" id="GO:0005524">
    <property type="term" value="F:ATP binding"/>
    <property type="evidence" value="ECO:0007669"/>
    <property type="project" value="UniProtKB-UniRule"/>
</dbReference>
<reference evidence="11" key="1">
    <citation type="journal article" date="2022" name="Plant J.">
        <title>Strategies of tolerance reflected in two North American maple genomes.</title>
        <authorList>
            <person name="McEvoy S.L."/>
            <person name="Sezen U.U."/>
            <person name="Trouern-Trend A."/>
            <person name="McMahon S.M."/>
            <person name="Schaberg P.G."/>
            <person name="Yang J."/>
            <person name="Wegrzyn J.L."/>
            <person name="Swenson N.G."/>
        </authorList>
    </citation>
    <scope>NUCLEOTIDE SEQUENCE</scope>
    <source>
        <strain evidence="11">NS2018</strain>
    </source>
</reference>